<organism evidence="15 16">
    <name type="scientific">Elysia crispata</name>
    <name type="common">lettuce slug</name>
    <dbReference type="NCBI Taxonomy" id="231223"/>
    <lineage>
        <taxon>Eukaryota</taxon>
        <taxon>Metazoa</taxon>
        <taxon>Spiralia</taxon>
        <taxon>Lophotrochozoa</taxon>
        <taxon>Mollusca</taxon>
        <taxon>Gastropoda</taxon>
        <taxon>Heterobranchia</taxon>
        <taxon>Euthyneura</taxon>
        <taxon>Panpulmonata</taxon>
        <taxon>Sacoglossa</taxon>
        <taxon>Placobranchoidea</taxon>
        <taxon>Plakobranchidae</taxon>
        <taxon>Elysia</taxon>
    </lineage>
</organism>
<keyword evidence="9" id="KW-0735">Signal-anchor</keyword>
<dbReference type="Proteomes" id="UP001283361">
    <property type="component" value="Unassembled WGS sequence"/>
</dbReference>
<keyword evidence="11 13" id="KW-0472">Membrane</keyword>
<evidence type="ECO:0000256" key="3">
    <source>
        <dbReference type="ARBA" id="ARBA00006462"/>
    </source>
</evidence>
<keyword evidence="6" id="KW-0808">Transferase</keyword>
<comment type="similarity">
    <text evidence="3">Belongs to the glycosyltransferase 31 family. Beta3-Gal-T subfamily.</text>
</comment>
<evidence type="ECO:0000259" key="14">
    <source>
        <dbReference type="Pfam" id="PF02434"/>
    </source>
</evidence>
<dbReference type="PANTHER" id="PTHR23033">
    <property type="entry name" value="BETA1,3-GALACTOSYLTRANSFERASE"/>
    <property type="match status" value="1"/>
</dbReference>
<evidence type="ECO:0000256" key="12">
    <source>
        <dbReference type="SAM" id="MobiDB-lite"/>
    </source>
</evidence>
<dbReference type="GO" id="GO:0016263">
    <property type="term" value="F:glycoprotein-N-acetylgalactosamine 3-beta-galactosyltransferase activity"/>
    <property type="evidence" value="ECO:0007669"/>
    <property type="project" value="UniProtKB-EC"/>
</dbReference>
<keyword evidence="10 13" id="KW-1133">Transmembrane helix</keyword>
<evidence type="ECO:0000313" key="16">
    <source>
        <dbReference type="Proteomes" id="UP001283361"/>
    </source>
</evidence>
<evidence type="ECO:0000256" key="7">
    <source>
        <dbReference type="ARBA" id="ARBA00022692"/>
    </source>
</evidence>
<comment type="subcellular location">
    <subcellularLocation>
        <location evidence="1">Membrane</location>
        <topology evidence="1">Single-pass type II membrane protein</topology>
    </subcellularLocation>
</comment>
<name>A0AAE0Z0I8_9GAST</name>
<evidence type="ECO:0000256" key="6">
    <source>
        <dbReference type="ARBA" id="ARBA00022679"/>
    </source>
</evidence>
<evidence type="ECO:0000256" key="11">
    <source>
        <dbReference type="ARBA" id="ARBA00023136"/>
    </source>
</evidence>
<reference evidence="15" key="1">
    <citation type="journal article" date="2023" name="G3 (Bethesda)">
        <title>A reference genome for the long-term kleptoplast-retaining sea slug Elysia crispata morphotype clarki.</title>
        <authorList>
            <person name="Eastman K.E."/>
            <person name="Pendleton A.L."/>
            <person name="Shaikh M.A."/>
            <person name="Suttiyut T."/>
            <person name="Ogas R."/>
            <person name="Tomko P."/>
            <person name="Gavelis G."/>
            <person name="Widhalm J.R."/>
            <person name="Wisecaver J.H."/>
        </authorList>
    </citation>
    <scope>NUCLEOTIDE SEQUENCE</scope>
    <source>
        <strain evidence="15">ECLA1</strain>
    </source>
</reference>
<keyword evidence="16" id="KW-1185">Reference proteome</keyword>
<evidence type="ECO:0000313" key="15">
    <source>
        <dbReference type="EMBL" id="KAK3760688.1"/>
    </source>
</evidence>
<feature type="domain" description="Fringe-like glycosyltransferase" evidence="14">
    <location>
        <begin position="176"/>
        <end position="270"/>
    </location>
</feature>
<accession>A0AAE0Z0I8</accession>
<sequence>MPRLWRKLKYQVLWVALSCIILLVLLSPAGLWEAHKSSTDKVREINLGKSPRIMCWALVRLETYSTKARALQDTWTQRCDKVLFFSSRPTEKNLTVQRTNDSLDITLTGNSTRNNTRGAASDGRNNKPNDSNVGNMNSSKGGGSNVLRVPTIALAVPEGREHLTAKAMLASVYSWRMHGRDFDWFLKSDDDTYIVMENLREMLRFYDPDSPVYFGYRFKPYTPQGYMSGGAGYVLSREALRRLVMDGIFGKFCGPFTGVEDLDIGRCLYTVGVKAGDSVDKLGLERFHPLNFYAYFGDLKLPAWTGDYAFHPFKRGFGCCSNKTISFHYIRTHEMYMLEFLIYHMKL</sequence>
<dbReference type="EC" id="2.4.1.122" evidence="4"/>
<comment type="pathway">
    <text evidence="2">Protein modification; protein glycosylation.</text>
</comment>
<evidence type="ECO:0000256" key="8">
    <source>
        <dbReference type="ARBA" id="ARBA00022741"/>
    </source>
</evidence>
<feature type="region of interest" description="Disordered" evidence="12">
    <location>
        <begin position="105"/>
        <end position="144"/>
    </location>
</feature>
<keyword evidence="7 13" id="KW-0812">Transmembrane</keyword>
<feature type="transmembrane region" description="Helical" evidence="13">
    <location>
        <begin position="12"/>
        <end position="32"/>
    </location>
</feature>
<evidence type="ECO:0000256" key="10">
    <source>
        <dbReference type="ARBA" id="ARBA00022989"/>
    </source>
</evidence>
<evidence type="ECO:0000256" key="1">
    <source>
        <dbReference type="ARBA" id="ARBA00004606"/>
    </source>
</evidence>
<dbReference type="InterPro" id="IPR026050">
    <property type="entry name" value="C1GALT1/C1GALT1_chp1"/>
</dbReference>
<feature type="compositionally biased region" description="Polar residues" evidence="12">
    <location>
        <begin position="105"/>
        <end position="118"/>
    </location>
</feature>
<dbReference type="Gene3D" id="3.90.550.50">
    <property type="match status" value="1"/>
</dbReference>
<dbReference type="Pfam" id="PF02434">
    <property type="entry name" value="Fringe"/>
    <property type="match status" value="1"/>
</dbReference>
<dbReference type="InterPro" id="IPR003378">
    <property type="entry name" value="Fringe-like_glycosylTrfase"/>
</dbReference>
<comment type="caution">
    <text evidence="15">The sequence shown here is derived from an EMBL/GenBank/DDBJ whole genome shotgun (WGS) entry which is preliminary data.</text>
</comment>
<evidence type="ECO:0000256" key="13">
    <source>
        <dbReference type="SAM" id="Phobius"/>
    </source>
</evidence>
<dbReference type="PANTHER" id="PTHR23033:SF14">
    <property type="entry name" value="GLYCOPROTEIN-N-ACETYLGALACTOSAMINE 3-BETA-GALACTOSYLTRANSFERASE 1-RELATED"/>
    <property type="match status" value="1"/>
</dbReference>
<evidence type="ECO:0000256" key="5">
    <source>
        <dbReference type="ARBA" id="ARBA00022676"/>
    </source>
</evidence>
<evidence type="ECO:0000256" key="9">
    <source>
        <dbReference type="ARBA" id="ARBA00022968"/>
    </source>
</evidence>
<protein>
    <recommendedName>
        <fullName evidence="4">N-acetylgalactosaminide beta-1,3-galactosyltransferase</fullName>
        <ecNumber evidence="4">2.4.1.122</ecNumber>
    </recommendedName>
</protein>
<keyword evidence="8" id="KW-0547">Nucleotide-binding</keyword>
<evidence type="ECO:0000256" key="4">
    <source>
        <dbReference type="ARBA" id="ARBA00012557"/>
    </source>
</evidence>
<keyword evidence="5" id="KW-0328">Glycosyltransferase</keyword>
<dbReference type="GO" id="GO:0000166">
    <property type="term" value="F:nucleotide binding"/>
    <property type="evidence" value="ECO:0007669"/>
    <property type="project" value="UniProtKB-KW"/>
</dbReference>
<evidence type="ECO:0000256" key="2">
    <source>
        <dbReference type="ARBA" id="ARBA00004922"/>
    </source>
</evidence>
<gene>
    <name evidence="15" type="ORF">RRG08_010661</name>
</gene>
<dbReference type="EMBL" id="JAWDGP010004964">
    <property type="protein sequence ID" value="KAK3760688.1"/>
    <property type="molecule type" value="Genomic_DNA"/>
</dbReference>
<dbReference type="AlphaFoldDB" id="A0AAE0Z0I8"/>
<dbReference type="GO" id="GO:0016020">
    <property type="term" value="C:membrane"/>
    <property type="evidence" value="ECO:0007669"/>
    <property type="project" value="UniProtKB-SubCell"/>
</dbReference>
<proteinExistence type="inferred from homology"/>